<organism evidence="2 3">
    <name type="scientific">Spiroplasma syrphidicola EA-1</name>
    <dbReference type="NCBI Taxonomy" id="1276229"/>
    <lineage>
        <taxon>Bacteria</taxon>
        <taxon>Bacillati</taxon>
        <taxon>Mycoplasmatota</taxon>
        <taxon>Mollicutes</taxon>
        <taxon>Entomoplasmatales</taxon>
        <taxon>Spiroplasmataceae</taxon>
        <taxon>Spiroplasma</taxon>
    </lineage>
</organism>
<sequence>MFNLWEKNLIEFLNHYNFSNNFVNSQKDYFQFILLVSVFTCLYVISILAISYLLYFSNRPNQNLKYKIIKYSTIIFSFAIFFLGNTIWKSFYIETKTLNIKSFLFTISCFNYFQLSIGILLILRNWKIVNILLKIGYFLPIVIFGALILNDFNLLNEVFNPIYLIILTIIVLNDLFIFIPLGILVSKLFGPKRFLKFCFLIILFFSINILSKFSLAIPYLENLKNRPFSKLINSILFVVVPIQILIAIIMVAEVLKIMDVLSQKKEEESVDSSFYIMHSERFNFDLKALAQGYQLPLRN</sequence>
<evidence type="ECO:0000313" key="2">
    <source>
        <dbReference type="EMBL" id="AGM26253.1"/>
    </source>
</evidence>
<feature type="transmembrane region" description="Helical" evidence="1">
    <location>
        <begin position="68"/>
        <end position="88"/>
    </location>
</feature>
<feature type="transmembrane region" description="Helical" evidence="1">
    <location>
        <begin position="197"/>
        <end position="219"/>
    </location>
</feature>
<dbReference type="HOGENOM" id="CLU_930363_0_0_14"/>
<dbReference type="PATRIC" id="fig|1276229.3.peg.658"/>
<feature type="transmembrane region" description="Helical" evidence="1">
    <location>
        <begin position="161"/>
        <end position="185"/>
    </location>
</feature>
<dbReference type="Proteomes" id="UP000013963">
    <property type="component" value="Chromosome"/>
</dbReference>
<feature type="transmembrane region" description="Helical" evidence="1">
    <location>
        <begin position="100"/>
        <end position="123"/>
    </location>
</feature>
<protein>
    <recommendedName>
        <fullName evidence="4">Transmembrane protein</fullName>
    </recommendedName>
</protein>
<feature type="transmembrane region" description="Helical" evidence="1">
    <location>
        <begin position="135"/>
        <end position="155"/>
    </location>
</feature>
<evidence type="ECO:0008006" key="4">
    <source>
        <dbReference type="Google" id="ProtNLM"/>
    </source>
</evidence>
<keyword evidence="1" id="KW-0812">Transmembrane</keyword>
<dbReference type="EMBL" id="CP005078">
    <property type="protein sequence ID" value="AGM26253.1"/>
    <property type="molecule type" value="Genomic_DNA"/>
</dbReference>
<keyword evidence="1" id="KW-1133">Transmembrane helix</keyword>
<feature type="transmembrane region" description="Helical" evidence="1">
    <location>
        <begin position="29"/>
        <end position="56"/>
    </location>
</feature>
<dbReference type="OrthoDB" id="9825859at2"/>
<keyword evidence="1" id="KW-0472">Membrane</keyword>
<dbReference type="STRING" id="1276229.SSYRP_v1c06630"/>
<proteinExistence type="predicted"/>
<reference evidence="2 3" key="1">
    <citation type="journal article" date="2013" name="Genome Biol. Evol.">
        <title>Complete genomes of two dipteran-associated spiroplasmas provided insights into the origin, dynamics, and impacts of viral invasion in spiroplasma.</title>
        <authorList>
            <person name="Ku C."/>
            <person name="Lo W.S."/>
            <person name="Chen L.L."/>
            <person name="Kuo C.H."/>
        </authorList>
    </citation>
    <scope>NUCLEOTIDE SEQUENCE [LARGE SCALE GENOMIC DNA]</scope>
    <source>
        <strain evidence="2">EA-1</strain>
    </source>
</reference>
<evidence type="ECO:0000313" key="3">
    <source>
        <dbReference type="Proteomes" id="UP000013963"/>
    </source>
</evidence>
<evidence type="ECO:0000256" key="1">
    <source>
        <dbReference type="SAM" id="Phobius"/>
    </source>
</evidence>
<dbReference type="RefSeq" id="WP_016340897.1">
    <property type="nucleotide sequence ID" value="NC_021284.1"/>
</dbReference>
<name>R4U6L3_9MOLU</name>
<dbReference type="KEGG" id="ssyr:SSYRP_v1c06630"/>
<accession>R4U6L3</accession>
<keyword evidence="3" id="KW-1185">Reference proteome</keyword>
<dbReference type="AlphaFoldDB" id="R4U6L3"/>
<feature type="transmembrane region" description="Helical" evidence="1">
    <location>
        <begin position="231"/>
        <end position="255"/>
    </location>
</feature>
<gene>
    <name evidence="2" type="ORF">SSYRP_v1c06630</name>
</gene>